<feature type="region of interest" description="Disordered" evidence="1">
    <location>
        <begin position="1"/>
        <end position="48"/>
    </location>
</feature>
<accession>A0A1G5PVF8</accession>
<protein>
    <submittedName>
        <fullName evidence="2">Uncharacterized protein</fullName>
    </submittedName>
</protein>
<reference evidence="2 3" key="1">
    <citation type="submission" date="2016-10" db="EMBL/GenBank/DDBJ databases">
        <authorList>
            <person name="de Groot N.N."/>
        </authorList>
    </citation>
    <scope>NUCLEOTIDE SEQUENCE [LARGE SCALE GENOMIC DNA]</scope>
    <source>
        <strain evidence="2 3">HLD2</strain>
    </source>
</reference>
<dbReference type="AlphaFoldDB" id="A0A1G5PVF8"/>
<name>A0A1G5PVF8_9GAMM</name>
<evidence type="ECO:0000256" key="1">
    <source>
        <dbReference type="SAM" id="MobiDB-lite"/>
    </source>
</evidence>
<dbReference type="STRING" id="415747.SAMN03097708_00952"/>
<evidence type="ECO:0000313" key="2">
    <source>
        <dbReference type="EMBL" id="SCZ53554.1"/>
    </source>
</evidence>
<dbReference type="Proteomes" id="UP000199648">
    <property type="component" value="Unassembled WGS sequence"/>
</dbReference>
<evidence type="ECO:0000313" key="3">
    <source>
        <dbReference type="Proteomes" id="UP000199648"/>
    </source>
</evidence>
<dbReference type="EMBL" id="FMWD01000002">
    <property type="protein sequence ID" value="SCZ53554.1"/>
    <property type="molecule type" value="Genomic_DNA"/>
</dbReference>
<sequence>MLSAFKGYPDSKPEKERTDLPLAVRNPTAILRTGNARTRSGPWQVAEG</sequence>
<gene>
    <name evidence="2" type="ORF">SAMN03097708_00952</name>
</gene>
<keyword evidence="3" id="KW-1185">Reference proteome</keyword>
<feature type="compositionally biased region" description="Basic and acidic residues" evidence="1">
    <location>
        <begin position="9"/>
        <end position="19"/>
    </location>
</feature>
<organism evidence="2 3">
    <name type="scientific">Thiohalomonas denitrificans</name>
    <dbReference type="NCBI Taxonomy" id="415747"/>
    <lineage>
        <taxon>Bacteria</taxon>
        <taxon>Pseudomonadati</taxon>
        <taxon>Pseudomonadota</taxon>
        <taxon>Gammaproteobacteria</taxon>
        <taxon>Thiohalomonadales</taxon>
        <taxon>Thiohalomonadaceae</taxon>
        <taxon>Thiohalomonas</taxon>
    </lineage>
</organism>
<proteinExistence type="predicted"/>